<reference evidence="1 2" key="1">
    <citation type="submission" date="2018-02" db="EMBL/GenBank/DDBJ databases">
        <title>Acetobacter orientalis genome.</title>
        <authorList>
            <person name="Nakashima N."/>
            <person name="Tamura T."/>
        </authorList>
    </citation>
    <scope>NUCLEOTIDE SEQUENCE [LARGE SCALE GENOMIC DNA]</scope>
    <source>
        <strain evidence="1 2">FAN1</strain>
    </source>
</reference>
<gene>
    <name evidence="1" type="ORF">AcetOrient_orf02804</name>
</gene>
<dbReference type="AlphaFoldDB" id="A0A2Z5ZJC9"/>
<protein>
    <submittedName>
        <fullName evidence="1">Uncharacterized protein</fullName>
    </submittedName>
</protein>
<accession>A0A2Z5ZJC9</accession>
<proteinExistence type="predicted"/>
<dbReference type="EMBL" id="AP018515">
    <property type="protein sequence ID" value="BBC80217.1"/>
    <property type="molecule type" value="Genomic_DNA"/>
</dbReference>
<evidence type="ECO:0000313" key="2">
    <source>
        <dbReference type="Proteomes" id="UP000270034"/>
    </source>
</evidence>
<sequence length="38" mass="4409">MKECAAYSGVRTVRQEDNALFSPEKTFSFPGVLYFKQY</sequence>
<evidence type="ECO:0000313" key="1">
    <source>
        <dbReference type="EMBL" id="BBC80217.1"/>
    </source>
</evidence>
<organism evidence="1 2">
    <name type="scientific">Acetobacter orientalis</name>
    <dbReference type="NCBI Taxonomy" id="146474"/>
    <lineage>
        <taxon>Bacteria</taxon>
        <taxon>Pseudomonadati</taxon>
        <taxon>Pseudomonadota</taxon>
        <taxon>Alphaproteobacteria</taxon>
        <taxon>Acetobacterales</taxon>
        <taxon>Acetobacteraceae</taxon>
        <taxon>Acetobacter</taxon>
    </lineage>
</organism>
<dbReference type="KEGG" id="aot:AcetOri_orf02804"/>
<dbReference type="Proteomes" id="UP000270034">
    <property type="component" value="Chromosome"/>
</dbReference>
<name>A0A2Z5ZJC9_9PROT</name>